<accession>A0A182FX64</accession>
<keyword evidence="2" id="KW-1185">Reference proteome</keyword>
<organism evidence="1 2">
    <name type="scientific">Anopheles albimanus</name>
    <name type="common">New world malaria mosquito</name>
    <dbReference type="NCBI Taxonomy" id="7167"/>
    <lineage>
        <taxon>Eukaryota</taxon>
        <taxon>Metazoa</taxon>
        <taxon>Ecdysozoa</taxon>
        <taxon>Arthropoda</taxon>
        <taxon>Hexapoda</taxon>
        <taxon>Insecta</taxon>
        <taxon>Pterygota</taxon>
        <taxon>Neoptera</taxon>
        <taxon>Endopterygota</taxon>
        <taxon>Diptera</taxon>
        <taxon>Nematocera</taxon>
        <taxon>Culicoidea</taxon>
        <taxon>Culicidae</taxon>
        <taxon>Anophelinae</taxon>
        <taxon>Anopheles</taxon>
    </lineage>
</organism>
<evidence type="ECO:0000313" key="1">
    <source>
        <dbReference type="EnsemblMetazoa" id="AALB014240-PA"/>
    </source>
</evidence>
<dbReference type="Proteomes" id="UP000069272">
    <property type="component" value="Chromosome 2R"/>
</dbReference>
<reference evidence="1" key="2">
    <citation type="submission" date="2022-08" db="UniProtKB">
        <authorList>
            <consortium name="EnsemblMetazoa"/>
        </authorList>
    </citation>
    <scope>IDENTIFICATION</scope>
    <source>
        <strain evidence="1">STECLA/ALBI9_A</strain>
    </source>
</reference>
<dbReference type="AlphaFoldDB" id="A0A182FX64"/>
<reference evidence="1 2" key="1">
    <citation type="journal article" date="2017" name="G3 (Bethesda)">
        <title>The Physical Genome Mapping of Anopheles albimanus Corrected Scaffold Misassemblies and Identified Interarm Rearrangements in Genus Anopheles.</title>
        <authorList>
            <person name="Artemov G.N."/>
            <person name="Peery A.N."/>
            <person name="Jiang X."/>
            <person name="Tu Z."/>
            <person name="Stegniy V.N."/>
            <person name="Sharakhova M.V."/>
            <person name="Sharakhov I.V."/>
        </authorList>
    </citation>
    <scope>NUCLEOTIDE SEQUENCE [LARGE SCALE GENOMIC DNA]</scope>
    <source>
        <strain evidence="1 2">ALBI9_A</strain>
    </source>
</reference>
<name>A0A182FX64_ANOAL</name>
<sequence>MVMTSGSLPGVIERFKQRKRPTGQGCGLHFGAISEISKRTSERAL</sequence>
<protein>
    <submittedName>
        <fullName evidence="1">Uncharacterized protein</fullName>
    </submittedName>
</protein>
<evidence type="ECO:0000313" key="2">
    <source>
        <dbReference type="Proteomes" id="UP000069272"/>
    </source>
</evidence>
<dbReference type="EnsemblMetazoa" id="AALB014240-RA">
    <property type="protein sequence ID" value="AALB014240-PA"/>
    <property type="gene ID" value="AALB014240"/>
</dbReference>
<proteinExistence type="predicted"/>